<feature type="compositionally biased region" description="Pro residues" evidence="1">
    <location>
        <begin position="31"/>
        <end position="54"/>
    </location>
</feature>
<dbReference type="SUPFAM" id="SSF47699">
    <property type="entry name" value="Bifunctional inhibitor/lipid-transfer protein/seed storage 2S albumin"/>
    <property type="match status" value="1"/>
</dbReference>
<dbReference type="EMBL" id="LR743591">
    <property type="protein sequence ID" value="CAA2618287.1"/>
    <property type="molecule type" value="Genomic_DNA"/>
</dbReference>
<feature type="compositionally biased region" description="Pro residues" evidence="1">
    <location>
        <begin position="61"/>
        <end position="92"/>
    </location>
</feature>
<dbReference type="CDD" id="cd01958">
    <property type="entry name" value="HPS_like"/>
    <property type="match status" value="1"/>
</dbReference>
<feature type="region of interest" description="Disordered" evidence="1">
    <location>
        <begin position="26"/>
        <end position="92"/>
    </location>
</feature>
<evidence type="ECO:0000313" key="5">
    <source>
        <dbReference type="Proteomes" id="UP001189122"/>
    </source>
</evidence>
<organism evidence="4">
    <name type="scientific">Spirodela intermedia</name>
    <name type="common">Intermediate duckweed</name>
    <dbReference type="NCBI Taxonomy" id="51605"/>
    <lineage>
        <taxon>Eukaryota</taxon>
        <taxon>Viridiplantae</taxon>
        <taxon>Streptophyta</taxon>
        <taxon>Embryophyta</taxon>
        <taxon>Tracheophyta</taxon>
        <taxon>Spermatophyta</taxon>
        <taxon>Magnoliopsida</taxon>
        <taxon>Liliopsida</taxon>
        <taxon>Araceae</taxon>
        <taxon>Lemnoideae</taxon>
        <taxon>Spirodela</taxon>
    </lineage>
</organism>
<dbReference type="AlphaFoldDB" id="A0A7I8IKH0"/>
<dbReference type="Pfam" id="PF14547">
    <property type="entry name" value="Hydrophob_seed"/>
    <property type="match status" value="1"/>
</dbReference>
<dbReference type="InterPro" id="IPR051636">
    <property type="entry name" value="Plant_LTP/defense-related"/>
</dbReference>
<evidence type="ECO:0000256" key="1">
    <source>
        <dbReference type="SAM" id="MobiDB-lite"/>
    </source>
</evidence>
<dbReference type="InterPro" id="IPR036312">
    <property type="entry name" value="Bifun_inhib/LTP/seed_sf"/>
</dbReference>
<evidence type="ECO:0000313" key="4">
    <source>
        <dbReference type="EMBL" id="CAA2618287.1"/>
    </source>
</evidence>
<sequence>MATKTTATTAFFLLVNLLFAALASSQVEGPVSPPPPTENPSPPVVAPSSPPPATSPIESPHSPPPLSLPPPPSSPPVEPPSAPPVIPPSAPQVVPPSTLPVVPPFHSTSRTSVHPRQYLRPAPSCSAVPTSILPATTTTTAPPPPPPRPIVGVRCLIDAVGLRICAPVLFALRVTRIRPPRGACCALIDRLSNEQAAVCLCFAASNSFLGLNLQIPEDVALLLNFCGRPVPAGCRALKTFDSYR</sequence>
<keyword evidence="5" id="KW-1185">Reference proteome</keyword>
<dbReference type="Proteomes" id="UP001189122">
    <property type="component" value="Unassembled WGS sequence"/>
</dbReference>
<feature type="chain" id="PRO_5029588497" description="Hydrophobic seed protein domain-containing protein" evidence="2">
    <location>
        <begin position="26"/>
        <end position="244"/>
    </location>
</feature>
<dbReference type="Gene3D" id="1.10.110.10">
    <property type="entry name" value="Plant lipid-transfer and hydrophobic proteins"/>
    <property type="match status" value="1"/>
</dbReference>
<dbReference type="InterPro" id="IPR027923">
    <property type="entry name" value="Hydrophob_seed_dom"/>
</dbReference>
<keyword evidence="2" id="KW-0732">Signal</keyword>
<gene>
    <name evidence="4" type="ORF">SI7747_04004454</name>
</gene>
<name>A0A7I8IKH0_SPIIN</name>
<reference evidence="4 5" key="1">
    <citation type="submission" date="2019-12" db="EMBL/GenBank/DDBJ databases">
        <authorList>
            <person name="Scholz U."/>
            <person name="Mascher M."/>
            <person name="Fiebig A."/>
        </authorList>
    </citation>
    <scope>NUCLEOTIDE SEQUENCE</scope>
</reference>
<dbReference type="PANTHER" id="PTHR31731">
    <property type="match status" value="1"/>
</dbReference>
<dbReference type="EMBL" id="CACRZD030000004">
    <property type="protein sequence ID" value="CAA6658004.1"/>
    <property type="molecule type" value="Genomic_DNA"/>
</dbReference>
<evidence type="ECO:0000256" key="2">
    <source>
        <dbReference type="SAM" id="SignalP"/>
    </source>
</evidence>
<feature type="signal peptide" evidence="2">
    <location>
        <begin position="1"/>
        <end position="25"/>
    </location>
</feature>
<protein>
    <recommendedName>
        <fullName evidence="3">Hydrophobic seed protein domain-containing protein</fullName>
    </recommendedName>
</protein>
<feature type="domain" description="Hydrophobic seed protein" evidence="3">
    <location>
        <begin position="155"/>
        <end position="234"/>
    </location>
</feature>
<accession>A0A7I8IKH0</accession>
<evidence type="ECO:0000259" key="3">
    <source>
        <dbReference type="Pfam" id="PF14547"/>
    </source>
</evidence>
<proteinExistence type="predicted"/>